<dbReference type="SUPFAM" id="SSF54106">
    <property type="entry name" value="LysM domain"/>
    <property type="match status" value="1"/>
</dbReference>
<evidence type="ECO:0000313" key="3">
    <source>
        <dbReference type="Proteomes" id="UP000831467"/>
    </source>
</evidence>
<evidence type="ECO:0000256" key="1">
    <source>
        <dbReference type="SAM" id="MobiDB-lite"/>
    </source>
</evidence>
<dbReference type="InterPro" id="IPR036779">
    <property type="entry name" value="LysM_dom_sf"/>
</dbReference>
<dbReference type="InterPro" id="IPR018392">
    <property type="entry name" value="LysM"/>
</dbReference>
<dbReference type="EMBL" id="CP078076">
    <property type="protein sequence ID" value="UPL10455.1"/>
    <property type="molecule type" value="Genomic_DNA"/>
</dbReference>
<organism evidence="2 3">
    <name type="scientific">Microbacterium sufflavum</name>
    <dbReference type="NCBI Taxonomy" id="2851649"/>
    <lineage>
        <taxon>Bacteria</taxon>
        <taxon>Bacillati</taxon>
        <taxon>Actinomycetota</taxon>
        <taxon>Actinomycetes</taxon>
        <taxon>Micrococcales</taxon>
        <taxon>Microbacteriaceae</taxon>
        <taxon>Microbacterium</taxon>
    </lineage>
</organism>
<evidence type="ECO:0000313" key="2">
    <source>
        <dbReference type="EMBL" id="UPL10455.1"/>
    </source>
</evidence>
<protein>
    <submittedName>
        <fullName evidence="2">LysM peptidoglycan-binding domain-containing protein</fullName>
    </submittedName>
</protein>
<dbReference type="CDD" id="cd00118">
    <property type="entry name" value="LysM"/>
    <property type="match status" value="1"/>
</dbReference>
<accession>A0ABY4ICH6</accession>
<reference evidence="2 3" key="1">
    <citation type="submission" date="2021-06" db="EMBL/GenBank/DDBJ databases">
        <title>Genome-based taxonomic framework of Microbacterium strains isolated from marine environment, the description of four new species and reclassification of four preexisting species.</title>
        <authorList>
            <person name="Lee S.D."/>
            <person name="Kim S.-M."/>
            <person name="Byeon Y.-S."/>
            <person name="Yang H.L."/>
            <person name="Kim I.S."/>
        </authorList>
    </citation>
    <scope>NUCLEOTIDE SEQUENCE [LARGE SCALE GENOMIC DNA]</scope>
    <source>
        <strain evidence="2 3">SSW1-51</strain>
    </source>
</reference>
<feature type="region of interest" description="Disordered" evidence="1">
    <location>
        <begin position="39"/>
        <end position="70"/>
    </location>
</feature>
<dbReference type="RefSeq" id="WP_247982435.1">
    <property type="nucleotide sequence ID" value="NZ_CP078076.1"/>
</dbReference>
<sequence>MNRARAIVAVVAGVAVAGVAALAVPAVVSAVSAPSETFTHAPAPAPAAVDESESAPGEGDLVDLGDGVSVPAGGPGECTTNSLINIVAQDGEAPHGKLLGDLVEMGASDLANGTPVLGDDGKVFAYEVAPGDSLIAIGQRFCIDYVTVSMYNHVDGMTVHPGDVLILRPDPALPWIDQYGPFQAEAGTSTIPYANAFIEFSNAIAAGDLGAARVVWQRLGPDVSPEGQAVVTQALADEDWDVLHQLFP</sequence>
<name>A0ABY4ICH6_9MICO</name>
<keyword evidence="3" id="KW-1185">Reference proteome</keyword>
<dbReference type="Proteomes" id="UP000831467">
    <property type="component" value="Chromosome"/>
</dbReference>
<proteinExistence type="predicted"/>
<gene>
    <name evidence="2" type="ORF">KV394_04765</name>
</gene>